<evidence type="ECO:0000259" key="3">
    <source>
        <dbReference type="Pfam" id="PF07727"/>
    </source>
</evidence>
<accession>A0A6L2P066</accession>
<organism evidence="5">
    <name type="scientific">Tanacetum cinerariifolium</name>
    <name type="common">Dalmatian daisy</name>
    <name type="synonym">Chrysanthemum cinerariifolium</name>
    <dbReference type="NCBI Taxonomy" id="118510"/>
    <lineage>
        <taxon>Eukaryota</taxon>
        <taxon>Viridiplantae</taxon>
        <taxon>Streptophyta</taxon>
        <taxon>Embryophyta</taxon>
        <taxon>Tracheophyta</taxon>
        <taxon>Spermatophyta</taxon>
        <taxon>Magnoliopsida</taxon>
        <taxon>eudicotyledons</taxon>
        <taxon>Gunneridae</taxon>
        <taxon>Pentapetalae</taxon>
        <taxon>asterids</taxon>
        <taxon>campanulids</taxon>
        <taxon>Asterales</taxon>
        <taxon>Asteraceae</taxon>
        <taxon>Asteroideae</taxon>
        <taxon>Anthemideae</taxon>
        <taxon>Anthemidinae</taxon>
        <taxon>Tanacetum</taxon>
    </lineage>
</organism>
<comment type="caution">
    <text evidence="5">The sequence shown here is derived from an EMBL/GenBank/DDBJ whole genome shotgun (WGS) entry which is preliminary data.</text>
</comment>
<evidence type="ECO:0000256" key="1">
    <source>
        <dbReference type="SAM" id="Coils"/>
    </source>
</evidence>
<feature type="domain" description="Retroviral polymerase SH3-like" evidence="4">
    <location>
        <begin position="796"/>
        <end position="846"/>
    </location>
</feature>
<feature type="domain" description="Reverse transcriptase Ty1/copia-type" evidence="3">
    <location>
        <begin position="1088"/>
        <end position="1221"/>
    </location>
</feature>
<keyword evidence="1" id="KW-0175">Coiled coil</keyword>
<feature type="coiled-coil region" evidence="1">
    <location>
        <begin position="393"/>
        <end position="434"/>
    </location>
</feature>
<reference evidence="5" key="1">
    <citation type="journal article" date="2019" name="Sci. Rep.">
        <title>Draft genome of Tanacetum cinerariifolium, the natural source of mosquito coil.</title>
        <authorList>
            <person name="Yamashiro T."/>
            <person name="Shiraishi A."/>
            <person name="Satake H."/>
            <person name="Nakayama K."/>
        </authorList>
    </citation>
    <scope>NUCLEOTIDE SEQUENCE</scope>
</reference>
<feature type="compositionally biased region" description="Polar residues" evidence="2">
    <location>
        <begin position="634"/>
        <end position="645"/>
    </location>
</feature>
<feature type="compositionally biased region" description="Polar residues" evidence="2">
    <location>
        <begin position="868"/>
        <end position="878"/>
    </location>
</feature>
<dbReference type="InterPro" id="IPR057670">
    <property type="entry name" value="SH3_retrovirus"/>
</dbReference>
<dbReference type="Pfam" id="PF07727">
    <property type="entry name" value="RVT_2"/>
    <property type="match status" value="1"/>
</dbReference>
<feature type="coiled-coil region" evidence="1">
    <location>
        <begin position="1571"/>
        <end position="1623"/>
    </location>
</feature>
<sequence>MEFLSPQVVSVAKLPILNPNEFDLWKMRIEQYFLMTDYSLWEVILNGESPVPTRVIEGVVQPVAPSIAEQRLARKSELKARGTLLMALPDKHQLKFNIHKDAKTLMEAIEKRFGGNKENNKVQKTLLKQQYENFTDSSSKSLDQIHDRLQKLISQLEILEESLSKEDINLKFLRSLPTEWRTHTLIWRNKTDLEEQSLDNLFNNLKIYEAEVKSSSSPSTSTQNIAFLSSSNTANTNEPISAAASVSDIDVNDLEEMDLKWQMAMWSVTTATGKDTLQGSVGLLRIQEGMCDGVGRYDWSFQADEEPTKYALMAFTSSSSSSDNEVVSCFKACTKAYATLQSHYDKLTDDYRKSQFDVISYKTGLESVEARLLVYQQNEYVFEEDIKLLKLEVQLRDNALVGLRQNLKKAEQEMDDLKLKLEKFQTSSKNLSELLASQTNAKTRLGYNTQVFTRSMYQSRDGYHVVPPPYTKTFMPPKPDLVFHNAPNDVETVHTTFNFKLSPPKPANDLSHTHRPLAPIIEDWVSDLEDESEPKIPQNVPSFVQPTEHVKSPRPSVKHVETSIPKTTILKPTSNGNRMNRKACFGNHKQYARMPLPNPQRHVVPTTILTQSKLVPITAVRPVSTAVPKPTMTRPRQANTVVTKPTSPPRRHINHSPSPKASNFPPKVIVAKAPMGNPQHALKDKGVIDSVCSRHMIGNMSYLSDFEELNGRYLAFSGNPKGGKISGKECLVLSPQFKLPDENHLLLRVPRENNMYNVDLKNIIPSGDLTCLFPKATLDKSNLWHRRLGYINFKTINKLVKGKFDGKVNEGFLVGYSVTSKAFRVFNSRSHIVQENMHINFLENKPNVIEKAGDENVQQYMLFPVWSSGSTNPQNTDGNVAFDEKEPEFDEKETESEVNVSPSSCAQSKKHDEKTKKEAKGKSPVDSSTRYINLSAAFKYFSDTSINEVNGAGKYLYVDTSQLPDDPNMPELEDITYSDDEDDVGAEANFNNLETSIIVSRIPTTRVHKDHPVTQIIGDLSLATQTRSMKRVVKDQGGLSQINNDDFHTCMFACFLSQEEPKRVHQALKDPSWNEAMQEELLQFKMQKVWVLVDLPHGKRAIGTKWVFRNKKDERGIVVRNKARLVAQGHTQEEGIDYEEVFAPVARIETIRLFSAYASFMGFMVYQIDVKSSFMYGTIKEEVYVCQPLGFEDPDYPDKVHKVVKALYRLHQAPRAWKKVIITKATIRDALCLDYAKGIECLPNEEIFTEFARMGYEKPFTKLTFYKAFFSSQWKFLIHTILQCMSAKRTSWNEFSSSMASAIICLSTGKGCSGVETPLFEGMIVAQQVGEGAAEVNIKDVSTAGVAGECAASAADDEVIADMDADKDVTLKDVAAVAKDVKDAEIEEISDVQGRQAESQAQIYQIDLEHADKVLSMQYVDIEPIELQDVAEVVTTAKLITKVVTVASTTITAAAPQLTTVAAPTLTTAPSPARRRKGVVIRDLEETPTPSTIIDTKSKSKDKGKRILVIDHVQRKEKEDNAVKRYQALKKKPQTEAQARKNMMIYLRNVAGFKMDYFKGMTYDDIRQIFEKKFNSNVAFLQKTKEQMEEEDSRALKRLSETQEEKAAKKQKLDEEVVELKRHIQIVPNDDDDVYAEATPFAHKVPVVDYEIYTENNKPYYKIIRADGSPQLFLSFVSLLRNFDREDLEVLWELVKERFASSKPKNFSDDFLLTILTYMFEKPDVQAQV</sequence>
<protein>
    <submittedName>
        <fullName evidence="5">Putative ribonuclease H-like domain-containing protein</fullName>
    </submittedName>
</protein>
<dbReference type="PANTHER" id="PTHR35317">
    <property type="entry name" value="OS04G0629600 PROTEIN"/>
    <property type="match status" value="1"/>
</dbReference>
<feature type="region of interest" description="Disordered" evidence="2">
    <location>
        <begin position="532"/>
        <end position="562"/>
    </location>
</feature>
<feature type="compositionally biased region" description="Polar residues" evidence="2">
    <location>
        <begin position="898"/>
        <end position="907"/>
    </location>
</feature>
<dbReference type="EMBL" id="BKCJ010010470">
    <property type="protein sequence ID" value="GEU91726.1"/>
    <property type="molecule type" value="Genomic_DNA"/>
</dbReference>
<feature type="compositionally biased region" description="Basic and acidic residues" evidence="2">
    <location>
        <begin position="909"/>
        <end position="923"/>
    </location>
</feature>
<gene>
    <name evidence="5" type="ORF">Tci_063704</name>
</gene>
<feature type="region of interest" description="Disordered" evidence="2">
    <location>
        <begin position="868"/>
        <end position="926"/>
    </location>
</feature>
<dbReference type="Pfam" id="PF25597">
    <property type="entry name" value="SH3_retrovirus"/>
    <property type="match status" value="1"/>
</dbReference>
<dbReference type="InterPro" id="IPR013103">
    <property type="entry name" value="RVT_2"/>
</dbReference>
<feature type="region of interest" description="Disordered" evidence="2">
    <location>
        <begin position="627"/>
        <end position="664"/>
    </location>
</feature>
<dbReference type="Pfam" id="PF14223">
    <property type="entry name" value="Retrotran_gag_2"/>
    <property type="match status" value="1"/>
</dbReference>
<dbReference type="PANTHER" id="PTHR35317:SF29">
    <property type="entry name" value="CCHC-TYPE DOMAIN-CONTAINING PROTEIN"/>
    <property type="match status" value="1"/>
</dbReference>
<feature type="coiled-coil region" evidence="1">
    <location>
        <begin position="142"/>
        <end position="169"/>
    </location>
</feature>
<proteinExistence type="predicted"/>
<evidence type="ECO:0000256" key="2">
    <source>
        <dbReference type="SAM" id="MobiDB-lite"/>
    </source>
</evidence>
<feature type="compositionally biased region" description="Acidic residues" evidence="2">
    <location>
        <begin position="885"/>
        <end position="896"/>
    </location>
</feature>
<name>A0A6L2P066_TANCI</name>
<evidence type="ECO:0000259" key="4">
    <source>
        <dbReference type="Pfam" id="PF25597"/>
    </source>
</evidence>
<evidence type="ECO:0000313" key="5">
    <source>
        <dbReference type="EMBL" id="GEU91726.1"/>
    </source>
</evidence>